<evidence type="ECO:0000259" key="1">
    <source>
        <dbReference type="PROSITE" id="PS50240"/>
    </source>
</evidence>
<dbReference type="CDD" id="cd00190">
    <property type="entry name" value="Tryp_SPc"/>
    <property type="match status" value="1"/>
</dbReference>
<accession>A0A6L2PK55</accession>
<dbReference type="InterPro" id="IPR051333">
    <property type="entry name" value="CLIP_Serine_Protease"/>
</dbReference>
<dbReference type="InterPro" id="IPR009003">
    <property type="entry name" value="Peptidase_S1_PA"/>
</dbReference>
<gene>
    <name evidence="2" type="ORF">Cfor_08225</name>
</gene>
<dbReference type="AlphaFoldDB" id="A0A6L2PK55"/>
<dbReference type="EMBL" id="BLKM01010672">
    <property type="protein sequence ID" value="GFG30935.1"/>
    <property type="molecule type" value="Genomic_DNA"/>
</dbReference>
<proteinExistence type="predicted"/>
<feature type="non-terminal residue" evidence="2">
    <location>
        <position position="1"/>
    </location>
</feature>
<name>A0A6L2PK55_COPFO</name>
<organism evidence="2 3">
    <name type="scientific">Coptotermes formosanus</name>
    <name type="common">Formosan subterranean termite</name>
    <dbReference type="NCBI Taxonomy" id="36987"/>
    <lineage>
        <taxon>Eukaryota</taxon>
        <taxon>Metazoa</taxon>
        <taxon>Ecdysozoa</taxon>
        <taxon>Arthropoda</taxon>
        <taxon>Hexapoda</taxon>
        <taxon>Insecta</taxon>
        <taxon>Pterygota</taxon>
        <taxon>Neoptera</taxon>
        <taxon>Polyneoptera</taxon>
        <taxon>Dictyoptera</taxon>
        <taxon>Blattodea</taxon>
        <taxon>Blattoidea</taxon>
        <taxon>Termitoidae</taxon>
        <taxon>Rhinotermitidae</taxon>
        <taxon>Coptotermes</taxon>
    </lineage>
</organism>
<comment type="caution">
    <text evidence="2">The sequence shown here is derived from an EMBL/GenBank/DDBJ whole genome shotgun (WGS) entry which is preliminary data.</text>
</comment>
<dbReference type="PROSITE" id="PS50240">
    <property type="entry name" value="TRYPSIN_DOM"/>
    <property type="match status" value="1"/>
</dbReference>
<dbReference type="OrthoDB" id="6147874at2759"/>
<dbReference type="SMART" id="SM00020">
    <property type="entry name" value="Tryp_SPc"/>
    <property type="match status" value="1"/>
</dbReference>
<dbReference type="InParanoid" id="A0A6L2PK55"/>
<feature type="domain" description="Peptidase S1" evidence="1">
    <location>
        <begin position="1"/>
        <end position="214"/>
    </location>
</feature>
<dbReference type="PANTHER" id="PTHR24260:SF143">
    <property type="entry name" value="SERINE PROTEASE GD-LIKE PROTEIN"/>
    <property type="match status" value="1"/>
</dbReference>
<dbReference type="PANTHER" id="PTHR24260">
    <property type="match status" value="1"/>
</dbReference>
<reference evidence="3" key="1">
    <citation type="submission" date="2020-01" db="EMBL/GenBank/DDBJ databases">
        <title>Draft genome sequence of the Termite Coptotermes fromosanus.</title>
        <authorList>
            <person name="Itakura S."/>
            <person name="Yosikawa Y."/>
            <person name="Umezawa K."/>
        </authorList>
    </citation>
    <scope>NUCLEOTIDE SEQUENCE [LARGE SCALE GENOMIC DNA]</scope>
</reference>
<dbReference type="Gene3D" id="2.40.10.10">
    <property type="entry name" value="Trypsin-like serine proteases"/>
    <property type="match status" value="1"/>
</dbReference>
<dbReference type="InterPro" id="IPR001254">
    <property type="entry name" value="Trypsin_dom"/>
</dbReference>
<dbReference type="FunCoup" id="A0A6L2PK55">
    <property type="interactions" value="18"/>
</dbReference>
<keyword evidence="3" id="KW-1185">Reference proteome</keyword>
<evidence type="ECO:0000313" key="3">
    <source>
        <dbReference type="Proteomes" id="UP000502823"/>
    </source>
</evidence>
<protein>
    <recommendedName>
        <fullName evidence="1">Peptidase S1 domain-containing protein</fullName>
    </recommendedName>
</protein>
<sequence>AHCVTKKNGEALPSQDFTVFLGRYDLRNHREEGTQQKDVHSILIHSSYNYSYFESDLALLILNSSVEFTAQVRPVCPWNPSDSSLQSIIGKDGVVVGWGLDEFGRTADKLKMIKMEVVARDTCLKSNVDFYSRFTHETTFCAGFRNGSSVCNGDSGGGMVFPEIQTDGSRMWRLRGIVSNSRPDDNDNQRCNTMSYIVFTDTAKYLEWMDVYVV</sequence>
<evidence type="ECO:0000313" key="2">
    <source>
        <dbReference type="EMBL" id="GFG30935.1"/>
    </source>
</evidence>
<dbReference type="Proteomes" id="UP000502823">
    <property type="component" value="Unassembled WGS sequence"/>
</dbReference>
<dbReference type="Pfam" id="PF00089">
    <property type="entry name" value="Trypsin"/>
    <property type="match status" value="1"/>
</dbReference>
<dbReference type="SUPFAM" id="SSF50494">
    <property type="entry name" value="Trypsin-like serine proteases"/>
    <property type="match status" value="1"/>
</dbReference>
<dbReference type="GO" id="GO:0006508">
    <property type="term" value="P:proteolysis"/>
    <property type="evidence" value="ECO:0007669"/>
    <property type="project" value="InterPro"/>
</dbReference>
<dbReference type="GO" id="GO:0004252">
    <property type="term" value="F:serine-type endopeptidase activity"/>
    <property type="evidence" value="ECO:0007669"/>
    <property type="project" value="InterPro"/>
</dbReference>
<dbReference type="InterPro" id="IPR043504">
    <property type="entry name" value="Peptidase_S1_PA_chymotrypsin"/>
</dbReference>